<accession>A0ABV5P5Z7</accession>
<evidence type="ECO:0000259" key="1">
    <source>
        <dbReference type="PROSITE" id="PS50801"/>
    </source>
</evidence>
<name>A0ABV5P5Z7_STRCM</name>
<sequence length="125" mass="13630">MTTTPSHSIRPNPLRLTTGPEDERTLRLALRGDLDYDHADLLLDVVREELAGRPGLRALRLDCAELTAVDSMGLSVLLMVHRVTTAAGIGLHLDHRTPALERLLQITGTRDHLTGHGAEPISESS</sequence>
<organism evidence="2 3">
    <name type="scientific">Streptomyces cremeus</name>
    <dbReference type="NCBI Taxonomy" id="66881"/>
    <lineage>
        <taxon>Bacteria</taxon>
        <taxon>Bacillati</taxon>
        <taxon>Actinomycetota</taxon>
        <taxon>Actinomycetes</taxon>
        <taxon>Kitasatosporales</taxon>
        <taxon>Streptomycetaceae</taxon>
        <taxon>Streptomyces</taxon>
    </lineage>
</organism>
<protein>
    <submittedName>
        <fullName evidence="2">STAS domain-containing protein</fullName>
    </submittedName>
</protein>
<dbReference type="CDD" id="cd07043">
    <property type="entry name" value="STAS_anti-anti-sigma_factors"/>
    <property type="match status" value="1"/>
</dbReference>
<gene>
    <name evidence="2" type="ORF">ACFFTU_01425</name>
</gene>
<dbReference type="InterPro" id="IPR058548">
    <property type="entry name" value="MlaB-like_STAS"/>
</dbReference>
<evidence type="ECO:0000313" key="3">
    <source>
        <dbReference type="Proteomes" id="UP001589718"/>
    </source>
</evidence>
<dbReference type="InterPro" id="IPR036513">
    <property type="entry name" value="STAS_dom_sf"/>
</dbReference>
<dbReference type="Proteomes" id="UP001589718">
    <property type="component" value="Unassembled WGS sequence"/>
</dbReference>
<reference evidence="2 3" key="1">
    <citation type="submission" date="2024-09" db="EMBL/GenBank/DDBJ databases">
        <authorList>
            <person name="Sun Q."/>
            <person name="Mori K."/>
        </authorList>
    </citation>
    <scope>NUCLEOTIDE SEQUENCE [LARGE SCALE GENOMIC DNA]</scope>
    <source>
        <strain evidence="2 3">JCM 4362</strain>
    </source>
</reference>
<dbReference type="Pfam" id="PF13466">
    <property type="entry name" value="STAS_2"/>
    <property type="match status" value="1"/>
</dbReference>
<evidence type="ECO:0000313" key="2">
    <source>
        <dbReference type="EMBL" id="MFB9518613.1"/>
    </source>
</evidence>
<keyword evidence="3" id="KW-1185">Reference proteome</keyword>
<dbReference type="SUPFAM" id="SSF52091">
    <property type="entry name" value="SpoIIaa-like"/>
    <property type="match status" value="1"/>
</dbReference>
<feature type="domain" description="STAS" evidence="1">
    <location>
        <begin position="28"/>
        <end position="125"/>
    </location>
</feature>
<dbReference type="RefSeq" id="WP_345219345.1">
    <property type="nucleotide sequence ID" value="NZ_BAAAXE010000002.1"/>
</dbReference>
<dbReference type="Gene3D" id="3.30.750.24">
    <property type="entry name" value="STAS domain"/>
    <property type="match status" value="1"/>
</dbReference>
<dbReference type="PROSITE" id="PS50801">
    <property type="entry name" value="STAS"/>
    <property type="match status" value="1"/>
</dbReference>
<dbReference type="EMBL" id="JBHMCR010000001">
    <property type="protein sequence ID" value="MFB9518613.1"/>
    <property type="molecule type" value="Genomic_DNA"/>
</dbReference>
<proteinExistence type="predicted"/>
<comment type="caution">
    <text evidence="2">The sequence shown here is derived from an EMBL/GenBank/DDBJ whole genome shotgun (WGS) entry which is preliminary data.</text>
</comment>
<dbReference type="InterPro" id="IPR002645">
    <property type="entry name" value="STAS_dom"/>
</dbReference>